<dbReference type="SUPFAM" id="SSF56112">
    <property type="entry name" value="Protein kinase-like (PK-like)"/>
    <property type="match status" value="1"/>
</dbReference>
<feature type="compositionally biased region" description="Low complexity" evidence="1">
    <location>
        <begin position="462"/>
        <end position="471"/>
    </location>
</feature>
<protein>
    <submittedName>
        <fullName evidence="2">Uncharacterized protein</fullName>
    </submittedName>
</protein>
<dbReference type="AlphaFoldDB" id="A0AA40K6G2"/>
<evidence type="ECO:0000313" key="3">
    <source>
        <dbReference type="Proteomes" id="UP001172155"/>
    </source>
</evidence>
<organism evidence="2 3">
    <name type="scientific">Schizothecium vesticola</name>
    <dbReference type="NCBI Taxonomy" id="314040"/>
    <lineage>
        <taxon>Eukaryota</taxon>
        <taxon>Fungi</taxon>
        <taxon>Dikarya</taxon>
        <taxon>Ascomycota</taxon>
        <taxon>Pezizomycotina</taxon>
        <taxon>Sordariomycetes</taxon>
        <taxon>Sordariomycetidae</taxon>
        <taxon>Sordariales</taxon>
        <taxon>Schizotheciaceae</taxon>
        <taxon>Schizothecium</taxon>
    </lineage>
</organism>
<feature type="region of interest" description="Disordered" evidence="1">
    <location>
        <begin position="377"/>
        <end position="409"/>
    </location>
</feature>
<dbReference type="EMBL" id="JAUKUD010000004">
    <property type="protein sequence ID" value="KAK0747152.1"/>
    <property type="molecule type" value="Genomic_DNA"/>
</dbReference>
<accession>A0AA40K6G2</accession>
<comment type="caution">
    <text evidence="2">The sequence shown here is derived from an EMBL/GenBank/DDBJ whole genome shotgun (WGS) entry which is preliminary data.</text>
</comment>
<evidence type="ECO:0000256" key="1">
    <source>
        <dbReference type="SAM" id="MobiDB-lite"/>
    </source>
</evidence>
<evidence type="ECO:0000313" key="2">
    <source>
        <dbReference type="EMBL" id="KAK0747152.1"/>
    </source>
</evidence>
<feature type="region of interest" description="Disordered" evidence="1">
    <location>
        <begin position="439"/>
        <end position="484"/>
    </location>
</feature>
<dbReference type="InterPro" id="IPR011009">
    <property type="entry name" value="Kinase-like_dom_sf"/>
</dbReference>
<keyword evidence="3" id="KW-1185">Reference proteome</keyword>
<dbReference type="Gene3D" id="1.10.510.10">
    <property type="entry name" value="Transferase(Phosphotransferase) domain 1"/>
    <property type="match status" value="1"/>
</dbReference>
<proteinExistence type="predicted"/>
<sequence>MSQSQSSISEVFWEGSPWSGFVPVGMGGFHHADDPDERDWDVGPRDPGMFFQSPTPAFATVEDYEVWQNERDMWQWAGESQENEETARLLRALVDDLPPDVVALDLSASGRVLLTSTSAHGQKTYWGHVIYYPSVAEYQLPASEPPLPVVTRAQLTVVARLEWCVDKVVYSSSNDSRLDGKPAVFKYNPFVTALGGDAWRELQILARLPRNHPNILVPDALVVEELTGLGVIGFTTPWVPTPTLGKQWSFKLSWLRQLLTLVDQLHFRYGIHHQDLADRNIFVHPDNPGEILRFDFNVAATTEYANPARDDIKGAIALVYALITRNPAFTKPYFLPTLDEKTILRGAPGSWIKHPRVELDTDVSVIYAELMEWVRQRRNPPSPPRPPGSCAIRQAPQPTPPSDVDPCRPAHAQLATPALAEARPSRRILTTGRYVDEQEAYDRSTPKVLVPDSTRGFPQPPVVSSSPQKPVAGSEGSNSTSKLHSRVHVLNAPRGQTVAHWNMIADKTKMHDRVHSQIWCR</sequence>
<dbReference type="Proteomes" id="UP001172155">
    <property type="component" value="Unassembled WGS sequence"/>
</dbReference>
<name>A0AA40K6G2_9PEZI</name>
<reference evidence="2" key="1">
    <citation type="submission" date="2023-06" db="EMBL/GenBank/DDBJ databases">
        <title>Genome-scale phylogeny and comparative genomics of the fungal order Sordariales.</title>
        <authorList>
            <consortium name="Lawrence Berkeley National Laboratory"/>
            <person name="Hensen N."/>
            <person name="Bonometti L."/>
            <person name="Westerberg I."/>
            <person name="Brannstrom I.O."/>
            <person name="Guillou S."/>
            <person name="Cros-Aarteil S."/>
            <person name="Calhoun S."/>
            <person name="Haridas S."/>
            <person name="Kuo A."/>
            <person name="Mondo S."/>
            <person name="Pangilinan J."/>
            <person name="Riley R."/>
            <person name="LaButti K."/>
            <person name="Andreopoulos B."/>
            <person name="Lipzen A."/>
            <person name="Chen C."/>
            <person name="Yanf M."/>
            <person name="Daum C."/>
            <person name="Ng V."/>
            <person name="Clum A."/>
            <person name="Steindorff A."/>
            <person name="Ohm R."/>
            <person name="Martin F."/>
            <person name="Silar P."/>
            <person name="Natvig D."/>
            <person name="Lalanne C."/>
            <person name="Gautier V."/>
            <person name="Ament-velasquez S.L."/>
            <person name="Kruys A."/>
            <person name="Hutchinson M.I."/>
            <person name="Powell A.J."/>
            <person name="Barry K."/>
            <person name="Miller A.N."/>
            <person name="Grigoriev I.V."/>
            <person name="Debuchy R."/>
            <person name="Gladieux P."/>
            <person name="Thoren M.H."/>
            <person name="Johannesson H."/>
        </authorList>
    </citation>
    <scope>NUCLEOTIDE SEQUENCE</scope>
    <source>
        <strain evidence="2">SMH3187-1</strain>
    </source>
</reference>
<gene>
    <name evidence="2" type="ORF">B0T18DRAFT_391474</name>
</gene>